<keyword evidence="1" id="KW-1133">Transmembrane helix</keyword>
<dbReference type="AlphaFoldDB" id="A0A6C0H864"/>
<feature type="transmembrane region" description="Helical" evidence="1">
    <location>
        <begin position="73"/>
        <end position="90"/>
    </location>
</feature>
<evidence type="ECO:0000256" key="1">
    <source>
        <dbReference type="SAM" id="Phobius"/>
    </source>
</evidence>
<name>A0A6C0H864_9ZZZZ</name>
<proteinExistence type="predicted"/>
<sequence>MNIQDKISTFFNSHNLVNLQHNHIIHMIIYLFLISYVVSIQPKLPKFIETLFKYTLFRLICISYILWRANDNLLLSTLLTITFLFIVHYTNKNHILKLVEPVKKQIYTTTHDIVNLVEPVKKQIYNDANNILNSVEPIKQQIYTTTHDIVNLVEPYKKNNKHPTIIPTVNKHLHHRK</sequence>
<keyword evidence="1" id="KW-0812">Transmembrane</keyword>
<feature type="transmembrane region" description="Helical" evidence="1">
    <location>
        <begin position="20"/>
        <end position="39"/>
    </location>
</feature>
<keyword evidence="1" id="KW-0472">Membrane</keyword>
<organism evidence="2">
    <name type="scientific">viral metagenome</name>
    <dbReference type="NCBI Taxonomy" id="1070528"/>
    <lineage>
        <taxon>unclassified sequences</taxon>
        <taxon>metagenomes</taxon>
        <taxon>organismal metagenomes</taxon>
    </lineage>
</organism>
<accession>A0A6C0H864</accession>
<evidence type="ECO:0000313" key="2">
    <source>
        <dbReference type="EMBL" id="QHT76748.1"/>
    </source>
</evidence>
<protein>
    <submittedName>
        <fullName evidence="2">Uncharacterized protein</fullName>
    </submittedName>
</protein>
<reference evidence="2" key="1">
    <citation type="journal article" date="2020" name="Nature">
        <title>Giant virus diversity and host interactions through global metagenomics.</title>
        <authorList>
            <person name="Schulz F."/>
            <person name="Roux S."/>
            <person name="Paez-Espino D."/>
            <person name="Jungbluth S."/>
            <person name="Walsh D.A."/>
            <person name="Denef V.J."/>
            <person name="McMahon K.D."/>
            <person name="Konstantinidis K.T."/>
            <person name="Eloe-Fadrosh E.A."/>
            <person name="Kyrpides N.C."/>
            <person name="Woyke T."/>
        </authorList>
    </citation>
    <scope>NUCLEOTIDE SEQUENCE</scope>
    <source>
        <strain evidence="2">GVMAG-M-3300023179-82</strain>
    </source>
</reference>
<dbReference type="EMBL" id="MN739901">
    <property type="protein sequence ID" value="QHT76748.1"/>
    <property type="molecule type" value="Genomic_DNA"/>
</dbReference>